<dbReference type="PATRIC" id="fig|59561.3.peg.1287"/>
<comment type="caution">
    <text evidence="1">The sequence shown here is derived from an EMBL/GenBank/DDBJ whole genome shotgun (WGS) entry which is preliminary data.</text>
</comment>
<organism evidence="1 2">
    <name type="scientific">Trueperella bernardiae</name>
    <dbReference type="NCBI Taxonomy" id="59561"/>
    <lineage>
        <taxon>Bacteria</taxon>
        <taxon>Bacillati</taxon>
        <taxon>Actinomycetota</taxon>
        <taxon>Actinomycetes</taxon>
        <taxon>Actinomycetales</taxon>
        <taxon>Actinomycetaceae</taxon>
        <taxon>Trueperella</taxon>
    </lineage>
</organism>
<evidence type="ECO:0000313" key="2">
    <source>
        <dbReference type="Proteomes" id="UP000054404"/>
    </source>
</evidence>
<evidence type="ECO:0000313" key="1">
    <source>
        <dbReference type="EMBL" id="KTF03965.1"/>
    </source>
</evidence>
<dbReference type="STRING" id="59561.AQZ59_01295"/>
<dbReference type="Proteomes" id="UP000054404">
    <property type="component" value="Unassembled WGS sequence"/>
</dbReference>
<name>A0A0W1KJV2_9ACTO</name>
<proteinExistence type="predicted"/>
<protein>
    <submittedName>
        <fullName evidence="1">Uncharacterized protein</fullName>
    </submittedName>
</protein>
<keyword evidence="2" id="KW-1185">Reference proteome</keyword>
<accession>A0A0W1KJV2</accession>
<dbReference type="AlphaFoldDB" id="A0A0W1KJV2"/>
<sequence length="48" mass="5046">MSCGPRSGLPMIVGAGSVNAVPGALRAMAEMEDETSLSPWWVGPPFVW</sequence>
<gene>
    <name evidence="1" type="ORF">AQZ59_01295</name>
</gene>
<reference evidence="1 2" key="1">
    <citation type="submission" date="2015-11" db="EMBL/GenBank/DDBJ databases">
        <title>Draft Genome Sequence of the Type Strain Trueperella bernardiae LCDC 89-0504T, Isolated from Blood Culture.</title>
        <authorList>
            <person name="Bernier A.-M."/>
            <person name="Bernard K."/>
        </authorList>
    </citation>
    <scope>NUCLEOTIDE SEQUENCE [LARGE SCALE GENOMIC DNA]</scope>
    <source>
        <strain evidence="1 2">LCDC 89-0504</strain>
    </source>
</reference>
<dbReference type="EMBL" id="LNIZ01000005">
    <property type="protein sequence ID" value="KTF03965.1"/>
    <property type="molecule type" value="Genomic_DNA"/>
</dbReference>